<evidence type="ECO:0000313" key="2">
    <source>
        <dbReference type="Proteomes" id="UP000214688"/>
    </source>
</evidence>
<dbReference type="Proteomes" id="UP000214688">
    <property type="component" value="Chromosome"/>
</dbReference>
<dbReference type="RefSeq" id="WP_094237031.1">
    <property type="nucleotide sequence ID" value="NZ_CP022657.1"/>
</dbReference>
<evidence type="ECO:0000313" key="1">
    <source>
        <dbReference type="EMBL" id="ASS75790.1"/>
    </source>
</evidence>
<reference evidence="1 2" key="1">
    <citation type="journal article" date="2015" name="Int. J. Syst. Evol. Microbiol.">
        <title>Tumebacillus algifaecis sp. nov., isolated from decomposing algal scum.</title>
        <authorList>
            <person name="Wu Y.F."/>
            <person name="Zhang B."/>
            <person name="Xing P."/>
            <person name="Wu Q.L."/>
            <person name="Liu S.J."/>
        </authorList>
    </citation>
    <scope>NUCLEOTIDE SEQUENCE [LARGE SCALE GENOMIC DNA]</scope>
    <source>
        <strain evidence="1 2">THMBR28</strain>
    </source>
</reference>
<proteinExistence type="predicted"/>
<keyword evidence="2" id="KW-1185">Reference proteome</keyword>
<dbReference type="EMBL" id="CP022657">
    <property type="protein sequence ID" value="ASS75790.1"/>
    <property type="molecule type" value="Genomic_DNA"/>
</dbReference>
<organism evidence="1 2">
    <name type="scientific">Tumebacillus algifaecis</name>
    <dbReference type="NCBI Taxonomy" id="1214604"/>
    <lineage>
        <taxon>Bacteria</taxon>
        <taxon>Bacillati</taxon>
        <taxon>Bacillota</taxon>
        <taxon>Bacilli</taxon>
        <taxon>Bacillales</taxon>
        <taxon>Alicyclobacillaceae</taxon>
        <taxon>Tumebacillus</taxon>
    </lineage>
</organism>
<name>A0A223D2H5_9BACL</name>
<dbReference type="AlphaFoldDB" id="A0A223D2H5"/>
<protein>
    <submittedName>
        <fullName evidence="1">Uncharacterized protein</fullName>
    </submittedName>
</protein>
<accession>A0A223D2H5</accession>
<dbReference type="KEGG" id="tab:CIG75_12865"/>
<sequence length="124" mass="14168">MTELTNAERLRMWEISQRDRLHIVEVRLFDQESKAVATVYQLINCAATPGVAVRDAIDLVSSGDLHIWEGKEFLHTVDDIIGLITTEHEIVKVNIQQEKRRGVNEPLKHYIKSVLILDLEPKGV</sequence>
<gene>
    <name evidence="1" type="ORF">CIG75_12865</name>
</gene>